<dbReference type="EMBL" id="BEXT01000001">
    <property type="protein sequence ID" value="GBC60927.1"/>
    <property type="molecule type" value="Genomic_DNA"/>
</dbReference>
<evidence type="ECO:0000313" key="2">
    <source>
        <dbReference type="EMBL" id="GBC60927.1"/>
    </source>
</evidence>
<feature type="compositionally biased region" description="Basic and acidic residues" evidence="1">
    <location>
        <begin position="237"/>
        <end position="254"/>
    </location>
</feature>
<sequence>MQMDKRIKKMLKKTLALLPGCGTTLIYAWHRTKYEQRKLRFNTLNLFKKHHIPDPDTVYWIDPGQVIFMTHYKDSPYAEDKVFHIIKDRGRVYDGNWDTYPCRFSDLKVFKALERRIRHGAAWEDTAFYHQILGQIESGEHLWGCENRSDWDARCCYLDVMIRSIRDEGYKLMNKRTFHGGEEVTVNVGRHGQFLFQDGRHRLAIARILGIEKIPVRILVRHRQWQTMRENLTALAKKNDGPKPRQDDASVHPDLADIPGITPDIFRFFTGKEDHEFTG</sequence>
<evidence type="ECO:0008006" key="4">
    <source>
        <dbReference type="Google" id="ProtNLM"/>
    </source>
</evidence>
<accession>A0A401FVC2</accession>
<evidence type="ECO:0000256" key="1">
    <source>
        <dbReference type="SAM" id="MobiDB-lite"/>
    </source>
</evidence>
<dbReference type="Proteomes" id="UP000288096">
    <property type="component" value="Unassembled WGS sequence"/>
</dbReference>
<reference evidence="3" key="2">
    <citation type="submission" date="2019-01" db="EMBL/GenBank/DDBJ databases">
        <title>Genome sequence of Desulfonema ishimotonii strain Tokyo 01.</title>
        <authorList>
            <person name="Fukui M."/>
        </authorList>
    </citation>
    <scope>NUCLEOTIDE SEQUENCE [LARGE SCALE GENOMIC DNA]</scope>
    <source>
        <strain evidence="3">Tokyo 01</strain>
    </source>
</reference>
<dbReference type="AlphaFoldDB" id="A0A401FVC2"/>
<evidence type="ECO:0000313" key="3">
    <source>
        <dbReference type="Proteomes" id="UP000288096"/>
    </source>
</evidence>
<gene>
    <name evidence="2" type="ORF">DENIS_1887</name>
</gene>
<keyword evidence="3" id="KW-1185">Reference proteome</keyword>
<feature type="region of interest" description="Disordered" evidence="1">
    <location>
        <begin position="234"/>
        <end position="254"/>
    </location>
</feature>
<protein>
    <recommendedName>
        <fullName evidence="4">ParB/Sulfiredoxin domain-containing protein</fullName>
    </recommendedName>
</protein>
<name>A0A401FVC2_9BACT</name>
<organism evidence="2 3">
    <name type="scientific">Desulfonema ishimotonii</name>
    <dbReference type="NCBI Taxonomy" id="45657"/>
    <lineage>
        <taxon>Bacteria</taxon>
        <taxon>Pseudomonadati</taxon>
        <taxon>Thermodesulfobacteriota</taxon>
        <taxon>Desulfobacteria</taxon>
        <taxon>Desulfobacterales</taxon>
        <taxon>Desulfococcaceae</taxon>
        <taxon>Desulfonema</taxon>
    </lineage>
</organism>
<reference evidence="3" key="1">
    <citation type="submission" date="2017-11" db="EMBL/GenBank/DDBJ databases">
        <authorList>
            <person name="Watanabe M."/>
            <person name="Kojima H."/>
        </authorList>
    </citation>
    <scope>NUCLEOTIDE SEQUENCE [LARGE SCALE GENOMIC DNA]</scope>
    <source>
        <strain evidence="3">Tokyo 01</strain>
    </source>
</reference>
<proteinExistence type="predicted"/>
<comment type="caution">
    <text evidence="2">The sequence shown here is derived from an EMBL/GenBank/DDBJ whole genome shotgun (WGS) entry which is preliminary data.</text>
</comment>